<organism evidence="2 3">
    <name type="scientific">Berkelbacteria bacterium GW2011_GWA2_46_7</name>
    <dbReference type="NCBI Taxonomy" id="1618335"/>
    <lineage>
        <taxon>Bacteria</taxon>
        <taxon>Candidatus Berkelbacteria</taxon>
    </lineage>
</organism>
<evidence type="ECO:0000256" key="1">
    <source>
        <dbReference type="SAM" id="Phobius"/>
    </source>
</evidence>
<evidence type="ECO:0008006" key="4">
    <source>
        <dbReference type="Google" id="ProtNLM"/>
    </source>
</evidence>
<keyword evidence="1" id="KW-0472">Membrane</keyword>
<keyword evidence="1" id="KW-0812">Transmembrane</keyword>
<keyword evidence="1" id="KW-1133">Transmembrane helix</keyword>
<feature type="transmembrane region" description="Helical" evidence="1">
    <location>
        <begin position="166"/>
        <end position="183"/>
    </location>
</feature>
<gene>
    <name evidence="2" type="ORF">UX60_C0027G0006</name>
</gene>
<dbReference type="EMBL" id="LCMV01000027">
    <property type="protein sequence ID" value="KKU43394.1"/>
    <property type="molecule type" value="Genomic_DNA"/>
</dbReference>
<dbReference type="Proteomes" id="UP000034487">
    <property type="component" value="Unassembled WGS sequence"/>
</dbReference>
<accession>A0A0G1QEI8</accession>
<feature type="transmembrane region" description="Helical" evidence="1">
    <location>
        <begin position="141"/>
        <end position="160"/>
    </location>
</feature>
<proteinExistence type="predicted"/>
<name>A0A0G1QEI8_9BACT</name>
<feature type="transmembrane region" description="Helical" evidence="1">
    <location>
        <begin position="195"/>
        <end position="213"/>
    </location>
</feature>
<evidence type="ECO:0000313" key="3">
    <source>
        <dbReference type="Proteomes" id="UP000034487"/>
    </source>
</evidence>
<feature type="transmembrane region" description="Helical" evidence="1">
    <location>
        <begin position="219"/>
        <end position="236"/>
    </location>
</feature>
<dbReference type="InterPro" id="IPR009574">
    <property type="entry name" value="DUF1189"/>
</dbReference>
<dbReference type="AlphaFoldDB" id="A0A0G1QEI8"/>
<comment type="caution">
    <text evidence="2">The sequence shown here is derived from an EMBL/GenBank/DDBJ whole genome shotgun (WGS) entry which is preliminary data.</text>
</comment>
<reference evidence="2 3" key="1">
    <citation type="journal article" date="2015" name="Nature">
        <title>rRNA introns, odd ribosomes, and small enigmatic genomes across a large radiation of phyla.</title>
        <authorList>
            <person name="Brown C.T."/>
            <person name="Hug L.A."/>
            <person name="Thomas B.C."/>
            <person name="Sharon I."/>
            <person name="Castelle C.J."/>
            <person name="Singh A."/>
            <person name="Wilkins M.J."/>
            <person name="Williams K.H."/>
            <person name="Banfield J.F."/>
        </authorList>
    </citation>
    <scope>NUCLEOTIDE SEQUENCE [LARGE SCALE GENOMIC DNA]</scope>
</reference>
<sequence>MFLPEASPRPLITLTLSKPLSGFLSNSFTYPQELVVKIQNGEVSTNVSEPYIISLFDFKRIFDEMRVLGAKTPDLVNLLVIDTKASVDDFTRLQTYALLTKDKFIVYDDKGGYRVYPLTDVSNVVIDKDLAMQITSAVKPFFKWVTPLAIIGIFILLFAFIPSEVMTYLIFGAFVLWIAGKMLSYPLPYKKFYQIGLHLSLIPTTVFGLISLFGGNVSFPFLRTIILTIMGIIVLLEMKKKEPITSTPKPAEKN</sequence>
<dbReference type="Pfam" id="PF06691">
    <property type="entry name" value="DUF1189"/>
    <property type="match status" value="1"/>
</dbReference>
<evidence type="ECO:0000313" key="2">
    <source>
        <dbReference type="EMBL" id="KKU43394.1"/>
    </source>
</evidence>
<protein>
    <recommendedName>
        <fullName evidence="4">DUF1189 domain-containing protein</fullName>
    </recommendedName>
</protein>